<proteinExistence type="predicted"/>
<feature type="domain" description="Bacterial bifunctional deaminase-reductase C-terminal" evidence="1">
    <location>
        <begin position="92"/>
        <end position="166"/>
    </location>
</feature>
<dbReference type="Proteomes" id="UP001560573">
    <property type="component" value="Unassembled WGS sequence"/>
</dbReference>
<keyword evidence="3" id="KW-1185">Reference proteome</keyword>
<sequence>MGKIVLYIAQSLDGFIADENGKFDFLNDFMRPEEDYGYAEFLKTLGAVIMATTTYKDILKLGFWYDGLENHIFSNQLLTVPEGKTIQQHSGDPSALVAELRQKEKDTWLVGGASLVTQFLNKGLLDELMVAIIPRTLGRGIPLFKDVDVRYAPELKGSKVFSDGVVMLHYVFANK</sequence>
<dbReference type="RefSeq" id="WP_369331608.1">
    <property type="nucleotide sequence ID" value="NZ_JAULBC010000008.1"/>
</dbReference>
<comment type="caution">
    <text evidence="2">The sequence shown here is derived from an EMBL/GenBank/DDBJ whole genome shotgun (WGS) entry which is preliminary data.</text>
</comment>
<dbReference type="PANTHER" id="PTHR38011:SF11">
    <property type="entry name" value="2,5-DIAMINO-6-RIBOSYLAMINO-4(3H)-PYRIMIDINONE 5'-PHOSPHATE REDUCTASE"/>
    <property type="match status" value="1"/>
</dbReference>
<evidence type="ECO:0000313" key="3">
    <source>
        <dbReference type="Proteomes" id="UP001560573"/>
    </source>
</evidence>
<dbReference type="EMBL" id="JAULBC010000008">
    <property type="protein sequence ID" value="MEX6690195.1"/>
    <property type="molecule type" value="Genomic_DNA"/>
</dbReference>
<evidence type="ECO:0000259" key="1">
    <source>
        <dbReference type="Pfam" id="PF01872"/>
    </source>
</evidence>
<dbReference type="InterPro" id="IPR024072">
    <property type="entry name" value="DHFR-like_dom_sf"/>
</dbReference>
<dbReference type="Gene3D" id="3.40.430.10">
    <property type="entry name" value="Dihydrofolate Reductase, subunit A"/>
    <property type="match status" value="1"/>
</dbReference>
<protein>
    <submittedName>
        <fullName evidence="2">Dihydrofolate reductase family protein</fullName>
    </submittedName>
</protein>
<organism evidence="2 3">
    <name type="scientific">Danxiaibacter flavus</name>
    <dbReference type="NCBI Taxonomy" id="3049108"/>
    <lineage>
        <taxon>Bacteria</taxon>
        <taxon>Pseudomonadati</taxon>
        <taxon>Bacteroidota</taxon>
        <taxon>Chitinophagia</taxon>
        <taxon>Chitinophagales</taxon>
        <taxon>Chitinophagaceae</taxon>
        <taxon>Danxiaibacter</taxon>
    </lineage>
</organism>
<dbReference type="Pfam" id="PF01872">
    <property type="entry name" value="RibD_C"/>
    <property type="match status" value="1"/>
</dbReference>
<dbReference type="InterPro" id="IPR050765">
    <property type="entry name" value="Riboflavin_Biosynth_HTPR"/>
</dbReference>
<dbReference type="PANTHER" id="PTHR38011">
    <property type="entry name" value="DIHYDROFOLATE REDUCTASE FAMILY PROTEIN (AFU_ORTHOLOGUE AFUA_8G06820)"/>
    <property type="match status" value="1"/>
</dbReference>
<accession>A0ABV3ZL41</accession>
<evidence type="ECO:0000313" key="2">
    <source>
        <dbReference type="EMBL" id="MEX6690195.1"/>
    </source>
</evidence>
<reference evidence="2 3" key="1">
    <citation type="submission" date="2023-07" db="EMBL/GenBank/DDBJ databases">
        <authorList>
            <person name="Lian W.-H."/>
        </authorList>
    </citation>
    <scope>NUCLEOTIDE SEQUENCE [LARGE SCALE GENOMIC DNA]</scope>
    <source>
        <strain evidence="2 3">SYSU DXS3180</strain>
    </source>
</reference>
<gene>
    <name evidence="2" type="ORF">QTN47_21980</name>
</gene>
<dbReference type="SUPFAM" id="SSF53597">
    <property type="entry name" value="Dihydrofolate reductase-like"/>
    <property type="match status" value="1"/>
</dbReference>
<name>A0ABV3ZL41_9BACT</name>
<dbReference type="InterPro" id="IPR002734">
    <property type="entry name" value="RibDG_C"/>
</dbReference>